<keyword evidence="4 6" id="KW-0862">Zinc</keyword>
<dbReference type="PANTHER" id="PTHR11224">
    <property type="entry name" value="MAKORIN-RELATED"/>
    <property type="match status" value="1"/>
</dbReference>
<dbReference type="InterPro" id="IPR041367">
    <property type="entry name" value="Znf-CCCH_4"/>
</dbReference>
<dbReference type="PROSITE" id="PS50088">
    <property type="entry name" value="ANK_REPEAT"/>
    <property type="match status" value="1"/>
</dbReference>
<dbReference type="Gene3D" id="4.10.1000.10">
    <property type="entry name" value="Zinc finger, CCCH-type"/>
    <property type="match status" value="1"/>
</dbReference>
<dbReference type="GO" id="GO:0061630">
    <property type="term" value="F:ubiquitin protein ligase activity"/>
    <property type="evidence" value="ECO:0007669"/>
    <property type="project" value="InterPro"/>
</dbReference>
<dbReference type="EMBL" id="MCFE01000387">
    <property type="protein sequence ID" value="ORX90270.1"/>
    <property type="molecule type" value="Genomic_DNA"/>
</dbReference>
<evidence type="ECO:0000256" key="2">
    <source>
        <dbReference type="ARBA" id="ARBA00022737"/>
    </source>
</evidence>
<dbReference type="InterPro" id="IPR036855">
    <property type="entry name" value="Znf_CCCH_sf"/>
</dbReference>
<organism evidence="8 9">
    <name type="scientific">Basidiobolus meristosporus CBS 931.73</name>
    <dbReference type="NCBI Taxonomy" id="1314790"/>
    <lineage>
        <taxon>Eukaryota</taxon>
        <taxon>Fungi</taxon>
        <taxon>Fungi incertae sedis</taxon>
        <taxon>Zoopagomycota</taxon>
        <taxon>Entomophthoromycotina</taxon>
        <taxon>Basidiobolomycetes</taxon>
        <taxon>Basidiobolales</taxon>
        <taxon>Basidiobolaceae</taxon>
        <taxon>Basidiobolus</taxon>
    </lineage>
</organism>
<evidence type="ECO:0000259" key="7">
    <source>
        <dbReference type="PROSITE" id="PS50103"/>
    </source>
</evidence>
<dbReference type="STRING" id="1314790.A0A1Y1XWZ0"/>
<dbReference type="SUPFAM" id="SSF48403">
    <property type="entry name" value="Ankyrin repeat"/>
    <property type="match status" value="1"/>
</dbReference>
<dbReference type="InParanoid" id="A0A1Y1XWZ0"/>
<keyword evidence="5" id="KW-0040">ANK repeat</keyword>
<evidence type="ECO:0000313" key="8">
    <source>
        <dbReference type="EMBL" id="ORX90270.1"/>
    </source>
</evidence>
<proteinExistence type="predicted"/>
<dbReference type="AlphaFoldDB" id="A0A1Y1XWZ0"/>
<evidence type="ECO:0000256" key="5">
    <source>
        <dbReference type="PROSITE-ProRule" id="PRU00023"/>
    </source>
</evidence>
<evidence type="ECO:0000256" key="6">
    <source>
        <dbReference type="PROSITE-ProRule" id="PRU00723"/>
    </source>
</evidence>
<dbReference type="InterPro" id="IPR000571">
    <property type="entry name" value="Znf_CCCH"/>
</dbReference>
<dbReference type="SMART" id="SM00248">
    <property type="entry name" value="ANK"/>
    <property type="match status" value="1"/>
</dbReference>
<dbReference type="SUPFAM" id="SSF90229">
    <property type="entry name" value="CCCH zinc finger"/>
    <property type="match status" value="2"/>
</dbReference>
<feature type="zinc finger region" description="C3H1-type" evidence="6">
    <location>
        <begin position="107"/>
        <end position="134"/>
    </location>
</feature>
<dbReference type="OrthoDB" id="5600518at2759"/>
<dbReference type="Pfam" id="PF12796">
    <property type="entry name" value="Ank_2"/>
    <property type="match status" value="1"/>
</dbReference>
<dbReference type="PANTHER" id="PTHR11224:SF10">
    <property type="entry name" value="IP09428P-RELATED"/>
    <property type="match status" value="1"/>
</dbReference>
<dbReference type="Gene3D" id="1.25.40.20">
    <property type="entry name" value="Ankyrin repeat-containing domain"/>
    <property type="match status" value="1"/>
</dbReference>
<feature type="domain" description="C3H1-type" evidence="7">
    <location>
        <begin position="148"/>
        <end position="175"/>
    </location>
</feature>
<dbReference type="InterPro" id="IPR045072">
    <property type="entry name" value="MKRN-like"/>
</dbReference>
<reference evidence="8 9" key="1">
    <citation type="submission" date="2016-07" db="EMBL/GenBank/DDBJ databases">
        <title>Pervasive Adenine N6-methylation of Active Genes in Fungi.</title>
        <authorList>
            <consortium name="DOE Joint Genome Institute"/>
            <person name="Mondo S.J."/>
            <person name="Dannebaum R.O."/>
            <person name="Kuo R.C."/>
            <person name="Labutti K."/>
            <person name="Haridas S."/>
            <person name="Kuo A."/>
            <person name="Salamov A."/>
            <person name="Ahrendt S.R."/>
            <person name="Lipzen A."/>
            <person name="Sullivan W."/>
            <person name="Andreopoulos W.B."/>
            <person name="Clum A."/>
            <person name="Lindquist E."/>
            <person name="Daum C."/>
            <person name="Ramamoorthy G.K."/>
            <person name="Gryganskyi A."/>
            <person name="Culley D."/>
            <person name="Magnuson J.K."/>
            <person name="James T.Y."/>
            <person name="O'Malley M.A."/>
            <person name="Stajich J.E."/>
            <person name="Spatafora J.W."/>
            <person name="Visel A."/>
            <person name="Grigoriev I.V."/>
        </authorList>
    </citation>
    <scope>NUCLEOTIDE SEQUENCE [LARGE SCALE GENOMIC DNA]</scope>
    <source>
        <strain evidence="8 9">CBS 931.73</strain>
    </source>
</reference>
<evidence type="ECO:0000256" key="1">
    <source>
        <dbReference type="ARBA" id="ARBA00022723"/>
    </source>
</evidence>
<keyword evidence="2" id="KW-0677">Repeat</keyword>
<name>A0A1Y1XWZ0_9FUNG</name>
<dbReference type="Proteomes" id="UP000193498">
    <property type="component" value="Unassembled WGS sequence"/>
</dbReference>
<evidence type="ECO:0000256" key="4">
    <source>
        <dbReference type="ARBA" id="ARBA00022833"/>
    </source>
</evidence>
<accession>A0A1Y1XWZ0</accession>
<feature type="zinc finger region" description="C3H1-type" evidence="6">
    <location>
        <begin position="148"/>
        <end position="175"/>
    </location>
</feature>
<dbReference type="SMART" id="SM00356">
    <property type="entry name" value="ZnF_C3H1"/>
    <property type="match status" value="2"/>
</dbReference>
<evidence type="ECO:0000313" key="9">
    <source>
        <dbReference type="Proteomes" id="UP000193498"/>
    </source>
</evidence>
<dbReference type="PROSITE" id="PS50103">
    <property type="entry name" value="ZF_C3H1"/>
    <property type="match status" value="2"/>
</dbReference>
<gene>
    <name evidence="8" type="ORF">K493DRAFT_318075</name>
</gene>
<dbReference type="Gene3D" id="2.30.30.1190">
    <property type="match status" value="1"/>
</dbReference>
<dbReference type="GO" id="GO:0008270">
    <property type="term" value="F:zinc ion binding"/>
    <property type="evidence" value="ECO:0007669"/>
    <property type="project" value="UniProtKB-KW"/>
</dbReference>
<dbReference type="PROSITE" id="PS50297">
    <property type="entry name" value="ANK_REP_REGION"/>
    <property type="match status" value="1"/>
</dbReference>
<dbReference type="GO" id="GO:0010468">
    <property type="term" value="P:regulation of gene expression"/>
    <property type="evidence" value="ECO:0007669"/>
    <property type="project" value="UniProtKB-ARBA"/>
</dbReference>
<protein>
    <recommendedName>
        <fullName evidence="7">C3H1-type domain-containing protein</fullName>
    </recommendedName>
</protein>
<evidence type="ECO:0000256" key="3">
    <source>
        <dbReference type="ARBA" id="ARBA00022771"/>
    </source>
</evidence>
<dbReference type="InterPro" id="IPR036770">
    <property type="entry name" value="Ankyrin_rpt-contain_sf"/>
</dbReference>
<feature type="repeat" description="ANK" evidence="5">
    <location>
        <begin position="35"/>
        <end position="67"/>
    </location>
</feature>
<sequence>MNEPTICYVAGTGDLEMLQRELENANCDLEVTNSQGLTALMMAARENHLECVRALILAGANPNAYSSNGTASEFTVHPEILRILAEARAEGYARARSQENSPNSVTSGSPSVCRFFMKGYCRFGNSCRFSHQGLGLPQGQPEPYLGRRNPMPTCRFWLQGNCRFGNQCRYEHPIHVNPNIPAPFPYPLPVAYVPMPPPLLPLENYPGQEYSSEEFEYDREIEERIENFGFSEEEVLSLLAYGVMPWESNAWEILKAIQN</sequence>
<keyword evidence="9" id="KW-1185">Reference proteome</keyword>
<keyword evidence="3 6" id="KW-0863">Zinc-finger</keyword>
<dbReference type="GO" id="GO:0000209">
    <property type="term" value="P:protein polyubiquitination"/>
    <property type="evidence" value="ECO:0007669"/>
    <property type="project" value="InterPro"/>
</dbReference>
<dbReference type="InterPro" id="IPR002110">
    <property type="entry name" value="Ankyrin_rpt"/>
</dbReference>
<keyword evidence="1 6" id="KW-0479">Metal-binding</keyword>
<comment type="caution">
    <text evidence="8">The sequence shown here is derived from an EMBL/GenBank/DDBJ whole genome shotgun (WGS) entry which is preliminary data.</text>
</comment>
<dbReference type="Pfam" id="PF18044">
    <property type="entry name" value="zf-CCCH_4"/>
    <property type="match status" value="2"/>
</dbReference>
<feature type="domain" description="C3H1-type" evidence="7">
    <location>
        <begin position="107"/>
        <end position="134"/>
    </location>
</feature>